<gene>
    <name evidence="1" type="ORF">Acr_07g0003720</name>
</gene>
<dbReference type="Proteomes" id="UP000585474">
    <property type="component" value="Unassembled WGS sequence"/>
</dbReference>
<keyword evidence="2" id="KW-1185">Reference proteome</keyword>
<evidence type="ECO:0000313" key="1">
    <source>
        <dbReference type="EMBL" id="GFY90175.1"/>
    </source>
</evidence>
<proteinExistence type="predicted"/>
<dbReference type="AlphaFoldDB" id="A0A7J0EUJ9"/>
<evidence type="ECO:0000313" key="2">
    <source>
        <dbReference type="Proteomes" id="UP000585474"/>
    </source>
</evidence>
<accession>A0A7J0EUJ9</accession>
<comment type="caution">
    <text evidence="1">The sequence shown here is derived from an EMBL/GenBank/DDBJ whole genome shotgun (WGS) entry which is preliminary data.</text>
</comment>
<organism evidence="1 2">
    <name type="scientific">Actinidia rufa</name>
    <dbReference type="NCBI Taxonomy" id="165716"/>
    <lineage>
        <taxon>Eukaryota</taxon>
        <taxon>Viridiplantae</taxon>
        <taxon>Streptophyta</taxon>
        <taxon>Embryophyta</taxon>
        <taxon>Tracheophyta</taxon>
        <taxon>Spermatophyta</taxon>
        <taxon>Magnoliopsida</taxon>
        <taxon>eudicotyledons</taxon>
        <taxon>Gunneridae</taxon>
        <taxon>Pentapetalae</taxon>
        <taxon>asterids</taxon>
        <taxon>Ericales</taxon>
        <taxon>Actinidiaceae</taxon>
        <taxon>Actinidia</taxon>
    </lineage>
</organism>
<protein>
    <submittedName>
        <fullName evidence="1">Uncharacterized protein</fullName>
    </submittedName>
</protein>
<dbReference type="EMBL" id="BJWL01000007">
    <property type="protein sequence ID" value="GFY90175.1"/>
    <property type="molecule type" value="Genomic_DNA"/>
</dbReference>
<name>A0A7J0EUJ9_9ERIC</name>
<dbReference type="OrthoDB" id="1679286at2759"/>
<reference evidence="1 2" key="1">
    <citation type="submission" date="2019-07" db="EMBL/GenBank/DDBJ databases">
        <title>De Novo Assembly of kiwifruit Actinidia rufa.</title>
        <authorList>
            <person name="Sugita-Konishi S."/>
            <person name="Sato K."/>
            <person name="Mori E."/>
            <person name="Abe Y."/>
            <person name="Kisaki G."/>
            <person name="Hamano K."/>
            <person name="Suezawa K."/>
            <person name="Otani M."/>
            <person name="Fukuda T."/>
            <person name="Manabe T."/>
            <person name="Gomi K."/>
            <person name="Tabuchi M."/>
            <person name="Akimitsu K."/>
            <person name="Kataoka I."/>
        </authorList>
    </citation>
    <scope>NUCLEOTIDE SEQUENCE [LARGE SCALE GENOMIC DNA]</scope>
    <source>
        <strain evidence="2">cv. Fuchu</strain>
    </source>
</reference>
<sequence length="108" mass="12054">MGNWLGKKQVVHPLGHEPLRNGWSGGSRSNSSVRIKVRMSARELKEWMAQVDPSKLADSEQLGGLILQECSRGRWVPRVVVGQNRVTESTKGPRYLGTIRELDSVDDS</sequence>